<keyword evidence="2" id="KW-0472">Membrane</keyword>
<evidence type="ECO:0000313" key="3">
    <source>
        <dbReference type="EMBL" id="EGD74697.1"/>
    </source>
</evidence>
<dbReference type="AlphaFoldDB" id="F2UDK2"/>
<organism evidence="4">
    <name type="scientific">Salpingoeca rosetta (strain ATCC 50818 / BSB-021)</name>
    <dbReference type="NCBI Taxonomy" id="946362"/>
    <lineage>
        <taxon>Eukaryota</taxon>
        <taxon>Choanoflagellata</taxon>
        <taxon>Craspedida</taxon>
        <taxon>Salpingoecidae</taxon>
        <taxon>Salpingoeca</taxon>
    </lineage>
</organism>
<dbReference type="STRING" id="946362.F2UDK2"/>
<dbReference type="GeneID" id="16073527"/>
<gene>
    <name evidence="3" type="ORF">PTSG_06058</name>
</gene>
<keyword evidence="2" id="KW-1133">Transmembrane helix</keyword>
<keyword evidence="2" id="KW-0812">Transmembrane</keyword>
<keyword evidence="4" id="KW-1185">Reference proteome</keyword>
<feature type="compositionally biased region" description="Pro residues" evidence="1">
    <location>
        <begin position="123"/>
        <end position="139"/>
    </location>
</feature>
<feature type="transmembrane region" description="Helical" evidence="2">
    <location>
        <begin position="96"/>
        <end position="117"/>
    </location>
</feature>
<sequence length="213" mass="22082">MQSSARGVVRHLLAARARAPCSISSSTTAAAAAAVAAAAARRTLVTASASTTAASARAAAAIAGNGVCRSAWAQLALSSRRSLAAQAKKKKDSSGLGGIIAAATAGAFALTTAFGIYTLGAPEPVPPTEPGQPAPPEPDMSPSAWVSRAWKNAHQVYQDKMDPNPEPLLPDILPYPYRASDYTIVLDLEDTLLHTEWTVRAGHVEEQTKAVKQ</sequence>
<feature type="region of interest" description="Disordered" evidence="1">
    <location>
        <begin position="122"/>
        <end position="143"/>
    </location>
</feature>
<accession>F2UDK2</accession>
<name>F2UDK2_SALR5</name>
<proteinExistence type="predicted"/>
<dbReference type="RefSeq" id="XP_004992954.1">
    <property type="nucleotide sequence ID" value="XM_004992897.1"/>
</dbReference>
<dbReference type="Proteomes" id="UP000007799">
    <property type="component" value="Unassembled WGS sequence"/>
</dbReference>
<protein>
    <recommendedName>
        <fullName evidence="5">Mitochondrial import inner membrane translocase subunit TIM50</fullName>
    </recommendedName>
</protein>
<dbReference type="InParanoid" id="F2UDK2"/>
<dbReference type="EMBL" id="GL832969">
    <property type="protein sequence ID" value="EGD74697.1"/>
    <property type="molecule type" value="Genomic_DNA"/>
</dbReference>
<reference evidence="3" key="1">
    <citation type="submission" date="2009-08" db="EMBL/GenBank/DDBJ databases">
        <title>Annotation of Salpingoeca rosetta.</title>
        <authorList>
            <consortium name="The Broad Institute Genome Sequencing Platform"/>
            <person name="Russ C."/>
            <person name="Cuomo C."/>
            <person name="Burger G."/>
            <person name="Gray M.W."/>
            <person name="Holland P.W.H."/>
            <person name="King N."/>
            <person name="Lang F.B.F."/>
            <person name="Roger A.J."/>
            <person name="Ruiz-Trillo I."/>
            <person name="Young S.K."/>
            <person name="Zeng Q."/>
            <person name="Gargeya S."/>
            <person name="Alvarado L."/>
            <person name="Berlin A."/>
            <person name="Chapman S.B."/>
            <person name="Chen Z."/>
            <person name="Freedman E."/>
            <person name="Gellesch M."/>
            <person name="Goldberg J."/>
            <person name="Griggs A."/>
            <person name="Gujja S."/>
            <person name="Heilman E."/>
            <person name="Heiman D."/>
            <person name="Howarth C."/>
            <person name="Mehta T."/>
            <person name="Neiman D."/>
            <person name="Pearson M."/>
            <person name="Roberts A."/>
            <person name="Saif S."/>
            <person name="Shea T."/>
            <person name="Shenoy N."/>
            <person name="Sisk P."/>
            <person name="Stolte C."/>
            <person name="Sykes S."/>
            <person name="White J."/>
            <person name="Yandava C."/>
            <person name="Haas B."/>
            <person name="Nusbaum C."/>
            <person name="Birren B."/>
        </authorList>
    </citation>
    <scope>NUCLEOTIDE SEQUENCE [LARGE SCALE GENOMIC DNA]</scope>
    <source>
        <strain evidence="3">ATCC 50818</strain>
    </source>
</reference>
<evidence type="ECO:0000256" key="2">
    <source>
        <dbReference type="SAM" id="Phobius"/>
    </source>
</evidence>
<evidence type="ECO:0008006" key="5">
    <source>
        <dbReference type="Google" id="ProtNLM"/>
    </source>
</evidence>
<dbReference type="OrthoDB" id="287041at2759"/>
<evidence type="ECO:0000313" key="4">
    <source>
        <dbReference type="Proteomes" id="UP000007799"/>
    </source>
</evidence>
<dbReference type="KEGG" id="sre:PTSG_06058"/>
<evidence type="ECO:0000256" key="1">
    <source>
        <dbReference type="SAM" id="MobiDB-lite"/>
    </source>
</evidence>